<protein>
    <recommendedName>
        <fullName evidence="3">HIT-type domain-containing protein</fullName>
    </recommendedName>
</protein>
<feature type="region of interest" description="Disordered" evidence="2">
    <location>
        <begin position="1"/>
        <end position="51"/>
    </location>
</feature>
<comment type="caution">
    <text evidence="4">The sequence shown here is derived from an EMBL/GenBank/DDBJ whole genome shotgun (WGS) entry which is preliminary data.</text>
</comment>
<proteinExistence type="predicted"/>
<feature type="region of interest" description="Disordered" evidence="2">
    <location>
        <begin position="97"/>
        <end position="157"/>
    </location>
</feature>
<organism evidence="4 5">
    <name type="scientific">Triparma retinervis</name>
    <dbReference type="NCBI Taxonomy" id="2557542"/>
    <lineage>
        <taxon>Eukaryota</taxon>
        <taxon>Sar</taxon>
        <taxon>Stramenopiles</taxon>
        <taxon>Ochrophyta</taxon>
        <taxon>Bolidophyceae</taxon>
        <taxon>Parmales</taxon>
        <taxon>Triparmaceae</taxon>
        <taxon>Triparma</taxon>
    </lineage>
</organism>
<dbReference type="EMBL" id="BRXZ01002829">
    <property type="protein sequence ID" value="GMH71048.1"/>
    <property type="molecule type" value="Genomic_DNA"/>
</dbReference>
<dbReference type="AlphaFoldDB" id="A0A9W7AL06"/>
<dbReference type="SUPFAM" id="SSF144232">
    <property type="entry name" value="HIT/MYND zinc finger-like"/>
    <property type="match status" value="1"/>
</dbReference>
<accession>A0A9W7AL06</accession>
<keyword evidence="1" id="KW-0863">Zinc-finger</keyword>
<feature type="compositionally biased region" description="Low complexity" evidence="2">
    <location>
        <begin position="128"/>
        <end position="142"/>
    </location>
</feature>
<evidence type="ECO:0000259" key="3">
    <source>
        <dbReference type="PROSITE" id="PS51083"/>
    </source>
</evidence>
<dbReference type="Pfam" id="PF04438">
    <property type="entry name" value="zf-HIT"/>
    <property type="match status" value="1"/>
</dbReference>
<name>A0A9W7AL06_9STRA</name>
<gene>
    <name evidence="4" type="ORF">TrRE_jg4538</name>
</gene>
<feature type="compositionally biased region" description="Basic and acidic residues" evidence="2">
    <location>
        <begin position="143"/>
        <end position="157"/>
    </location>
</feature>
<dbReference type="CDD" id="cd23024">
    <property type="entry name" value="zf-HIT_ZNHIT2-3"/>
    <property type="match status" value="1"/>
</dbReference>
<feature type="compositionally biased region" description="Polar residues" evidence="2">
    <location>
        <begin position="102"/>
        <end position="117"/>
    </location>
</feature>
<evidence type="ECO:0000256" key="2">
    <source>
        <dbReference type="SAM" id="MobiDB-lite"/>
    </source>
</evidence>
<reference evidence="4" key="1">
    <citation type="submission" date="2022-07" db="EMBL/GenBank/DDBJ databases">
        <title>Genome analysis of Parmales, a sister group of diatoms, reveals the evolutionary specialization of diatoms from phago-mixotrophs to photoautotrophs.</title>
        <authorList>
            <person name="Ban H."/>
            <person name="Sato S."/>
            <person name="Yoshikawa S."/>
            <person name="Kazumasa Y."/>
            <person name="Nakamura Y."/>
            <person name="Ichinomiya M."/>
            <person name="Saitoh K."/>
            <person name="Sato N."/>
            <person name="Blanc-Mathieu R."/>
            <person name="Endo H."/>
            <person name="Kuwata A."/>
            <person name="Ogata H."/>
        </authorList>
    </citation>
    <scope>NUCLEOTIDE SEQUENCE</scope>
</reference>
<keyword evidence="1" id="KW-0862">Zinc</keyword>
<dbReference type="Gene3D" id="3.30.60.190">
    <property type="match status" value="1"/>
</dbReference>
<evidence type="ECO:0000313" key="4">
    <source>
        <dbReference type="EMBL" id="GMH71048.1"/>
    </source>
</evidence>
<dbReference type="Proteomes" id="UP001165082">
    <property type="component" value="Unassembled WGS sequence"/>
</dbReference>
<evidence type="ECO:0000313" key="5">
    <source>
        <dbReference type="Proteomes" id="UP001165082"/>
    </source>
</evidence>
<feature type="compositionally biased region" description="Low complexity" evidence="2">
    <location>
        <begin position="13"/>
        <end position="24"/>
    </location>
</feature>
<dbReference type="PROSITE" id="PS51083">
    <property type="entry name" value="ZF_HIT"/>
    <property type="match status" value="1"/>
</dbReference>
<sequence length="157" mass="17078">MNNSNNANDETKTTSTKTSTQSTKGKTEQGRSNPKSRPIKKNNNNRSKRHPKLCFVCADPSNVVKYKCPSCLVPYCSLPCFKVHKGTPQCVAKSKPAVGKSLSGSFPQPSPEVSASMLSHALERARRAGSSSSESASNLLTRSDMDRMDGSEWLKRA</sequence>
<feature type="domain" description="HIT-type" evidence="3">
    <location>
        <begin position="54"/>
        <end position="90"/>
    </location>
</feature>
<keyword evidence="1" id="KW-0479">Metal-binding</keyword>
<feature type="non-terminal residue" evidence="4">
    <location>
        <position position="157"/>
    </location>
</feature>
<feature type="compositionally biased region" description="Polar residues" evidence="2">
    <location>
        <begin position="30"/>
        <end position="45"/>
    </location>
</feature>
<dbReference type="InterPro" id="IPR007529">
    <property type="entry name" value="Znf_HIT"/>
</dbReference>
<dbReference type="OrthoDB" id="18412at2759"/>
<evidence type="ECO:0000256" key="1">
    <source>
        <dbReference type="PROSITE-ProRule" id="PRU00453"/>
    </source>
</evidence>
<dbReference type="GO" id="GO:0008270">
    <property type="term" value="F:zinc ion binding"/>
    <property type="evidence" value="ECO:0007669"/>
    <property type="project" value="UniProtKB-UniRule"/>
</dbReference>
<keyword evidence="5" id="KW-1185">Reference proteome</keyword>